<dbReference type="InterPro" id="IPR051552">
    <property type="entry name" value="HptR"/>
</dbReference>
<reference evidence="10 11" key="1">
    <citation type="submission" date="2022-04" db="EMBL/GenBank/DDBJ databases">
        <title>Genome sequence of C. roseum typestrain.</title>
        <authorList>
            <person name="Poehlein A."/>
            <person name="Schoch T."/>
            <person name="Duerre P."/>
            <person name="Daniel R."/>
        </authorList>
    </citation>
    <scope>NUCLEOTIDE SEQUENCE [LARGE SCALE GENOMIC DNA]</scope>
    <source>
        <strain evidence="10 11">DSM 7320</strain>
    </source>
</reference>
<dbReference type="GO" id="GO:0005737">
    <property type="term" value="C:cytoplasm"/>
    <property type="evidence" value="ECO:0007669"/>
    <property type="project" value="UniProtKB-SubCell"/>
</dbReference>
<dbReference type="AlphaFoldDB" id="A0A1S8L1F5"/>
<dbReference type="SUPFAM" id="SSF52172">
    <property type="entry name" value="CheY-like"/>
    <property type="match status" value="1"/>
</dbReference>
<dbReference type="PROSITE" id="PS01124">
    <property type="entry name" value="HTH_ARAC_FAMILY_2"/>
    <property type="match status" value="1"/>
</dbReference>
<evidence type="ECO:0000256" key="9">
    <source>
        <dbReference type="ARBA" id="ARBA00024867"/>
    </source>
</evidence>
<dbReference type="PRINTS" id="PR00032">
    <property type="entry name" value="HTHARAC"/>
</dbReference>
<evidence type="ECO:0000256" key="6">
    <source>
        <dbReference type="ARBA" id="ARBA00023015"/>
    </source>
</evidence>
<evidence type="ECO:0000256" key="7">
    <source>
        <dbReference type="ARBA" id="ARBA00023125"/>
    </source>
</evidence>
<name>A0A1S8L1F5_9CLOT</name>
<keyword evidence="4" id="KW-0597">Phosphoprotein</keyword>
<dbReference type="InterPro" id="IPR018062">
    <property type="entry name" value="HTH_AraC-typ_CS"/>
</dbReference>
<dbReference type="Pfam" id="PF00072">
    <property type="entry name" value="Response_reg"/>
    <property type="match status" value="1"/>
</dbReference>
<dbReference type="PROSITE" id="PS00041">
    <property type="entry name" value="HTH_ARAC_FAMILY_1"/>
    <property type="match status" value="1"/>
</dbReference>
<dbReference type="Pfam" id="PF12833">
    <property type="entry name" value="HTH_18"/>
    <property type="match status" value="1"/>
</dbReference>
<dbReference type="SMART" id="SM00342">
    <property type="entry name" value="HTH_ARAC"/>
    <property type="match status" value="1"/>
</dbReference>
<dbReference type="SMART" id="SM00448">
    <property type="entry name" value="REC"/>
    <property type="match status" value="1"/>
</dbReference>
<dbReference type="EMBL" id="CP096983">
    <property type="protein sequence ID" value="URZ09818.1"/>
    <property type="molecule type" value="Genomic_DNA"/>
</dbReference>
<keyword evidence="8" id="KW-0804">Transcription</keyword>
<dbReference type="Gene3D" id="1.10.10.60">
    <property type="entry name" value="Homeodomain-like"/>
    <property type="match status" value="2"/>
</dbReference>
<keyword evidence="3" id="KW-0963">Cytoplasm</keyword>
<protein>
    <recommendedName>
        <fullName evidence="2">Stage 0 sporulation protein A homolog</fullName>
    </recommendedName>
</protein>
<dbReference type="PANTHER" id="PTHR42713:SF3">
    <property type="entry name" value="TRANSCRIPTIONAL REGULATORY PROTEIN HPTR"/>
    <property type="match status" value="1"/>
</dbReference>
<dbReference type="RefSeq" id="WP_077835282.1">
    <property type="nucleotide sequence ID" value="NZ_CP096983.1"/>
</dbReference>
<comment type="function">
    <text evidence="9">May play the central regulatory role in sporulation. It may be an element of the effector pathway responsible for the activation of sporulation genes in response to nutritional stress. Spo0A may act in concert with spo0H (a sigma factor) to control the expression of some genes that are critical to the sporulation process.</text>
</comment>
<keyword evidence="5" id="KW-0902">Two-component regulatory system</keyword>
<dbReference type="KEGG" id="crw:CROST_005170"/>
<evidence type="ECO:0000256" key="1">
    <source>
        <dbReference type="ARBA" id="ARBA00004496"/>
    </source>
</evidence>
<dbReference type="InterPro" id="IPR009057">
    <property type="entry name" value="Homeodomain-like_sf"/>
</dbReference>
<dbReference type="CDD" id="cd17536">
    <property type="entry name" value="REC_YesN-like"/>
    <property type="match status" value="1"/>
</dbReference>
<dbReference type="SUPFAM" id="SSF46689">
    <property type="entry name" value="Homeodomain-like"/>
    <property type="match status" value="2"/>
</dbReference>
<evidence type="ECO:0000256" key="5">
    <source>
        <dbReference type="ARBA" id="ARBA00023012"/>
    </source>
</evidence>
<dbReference type="InterPro" id="IPR001789">
    <property type="entry name" value="Sig_transdc_resp-reg_receiver"/>
</dbReference>
<proteinExistence type="predicted"/>
<organism evidence="10 11">
    <name type="scientific">Clostridium felsineum</name>
    <dbReference type="NCBI Taxonomy" id="36839"/>
    <lineage>
        <taxon>Bacteria</taxon>
        <taxon>Bacillati</taxon>
        <taxon>Bacillota</taxon>
        <taxon>Clostridia</taxon>
        <taxon>Eubacteriales</taxon>
        <taxon>Clostridiaceae</taxon>
        <taxon>Clostridium</taxon>
    </lineage>
</organism>
<accession>A0A1S8L1F5</accession>
<dbReference type="GO" id="GO:0003700">
    <property type="term" value="F:DNA-binding transcription factor activity"/>
    <property type="evidence" value="ECO:0007669"/>
    <property type="project" value="InterPro"/>
</dbReference>
<keyword evidence="7" id="KW-0238">DNA-binding</keyword>
<comment type="subcellular location">
    <subcellularLocation>
        <location evidence="1">Cytoplasm</location>
    </subcellularLocation>
</comment>
<evidence type="ECO:0000256" key="2">
    <source>
        <dbReference type="ARBA" id="ARBA00018672"/>
    </source>
</evidence>
<dbReference type="InterPro" id="IPR020449">
    <property type="entry name" value="Tscrpt_reg_AraC-type_HTH"/>
</dbReference>
<dbReference type="PANTHER" id="PTHR42713">
    <property type="entry name" value="HISTIDINE KINASE-RELATED"/>
    <property type="match status" value="1"/>
</dbReference>
<gene>
    <name evidence="10" type="primary">rssB_1</name>
    <name evidence="10" type="ORF">CROST_005170</name>
</gene>
<dbReference type="GO" id="GO:0043565">
    <property type="term" value="F:sequence-specific DNA binding"/>
    <property type="evidence" value="ECO:0007669"/>
    <property type="project" value="InterPro"/>
</dbReference>
<keyword evidence="6" id="KW-0805">Transcription regulation</keyword>
<dbReference type="PROSITE" id="PS50110">
    <property type="entry name" value="RESPONSE_REGULATORY"/>
    <property type="match status" value="1"/>
</dbReference>
<dbReference type="Gene3D" id="3.40.50.2300">
    <property type="match status" value="1"/>
</dbReference>
<keyword evidence="11" id="KW-1185">Reference proteome</keyword>
<evidence type="ECO:0000256" key="3">
    <source>
        <dbReference type="ARBA" id="ARBA00022490"/>
    </source>
</evidence>
<dbReference type="InterPro" id="IPR011006">
    <property type="entry name" value="CheY-like_superfamily"/>
</dbReference>
<dbReference type="GO" id="GO:0000160">
    <property type="term" value="P:phosphorelay signal transduction system"/>
    <property type="evidence" value="ECO:0007669"/>
    <property type="project" value="UniProtKB-KW"/>
</dbReference>
<evidence type="ECO:0000256" key="8">
    <source>
        <dbReference type="ARBA" id="ARBA00023163"/>
    </source>
</evidence>
<evidence type="ECO:0000256" key="4">
    <source>
        <dbReference type="ARBA" id="ARBA00022553"/>
    </source>
</evidence>
<sequence>MINIFIADDDKIIRRGLKKIVEENMKGFKVVGEASNGLRALEKMKEIRPDILITDIKMPVMSGIELINNLNEFSLGIKPVVLSGFDDYIYVRESFKKGVVDYLLKPIDNNNLFMILGKIRDDIEEERLENEKIKESFLRNIIKKNYIEGEDYKEAIRKLKINEIGDFYLLAIKSDNKIKNFFLYLEEVKKKSKRIIREEHGVESIICPIEEYVIILIYSSSKEVKLDKNKMLKIVNMLELNMCFSKKTFSCGMYGYHDIRESHMAIKKAKIALNSSFYNGLEAYYLYDNVHKFNDISEKIVSLFLQKVNNSLELCKEQETIKEVEGFFELVYNDKVNPSKVREVLLNLVYKMKTSVKETNCMEKSLSELEYAIKNIATYVELKEYFVVKICHIIKEILKIKIYKDKRVIEKAKKYINENYMKEVTLKKVAEYVYLNPNYFSELFKNEVGKNFIDYVIETRIKASKQLLKETNLKVYEIAEIVGYNEAVSFTRAFKKVVGVSPKKYVELVG</sequence>
<dbReference type="Proteomes" id="UP000190951">
    <property type="component" value="Chromosome"/>
</dbReference>
<dbReference type="InterPro" id="IPR018060">
    <property type="entry name" value="HTH_AraC"/>
</dbReference>
<dbReference type="STRING" id="84029.CROST_32320"/>
<evidence type="ECO:0000313" key="11">
    <source>
        <dbReference type="Proteomes" id="UP000190951"/>
    </source>
</evidence>
<evidence type="ECO:0000313" key="10">
    <source>
        <dbReference type="EMBL" id="URZ09818.1"/>
    </source>
</evidence>